<dbReference type="PANTHER" id="PTHR32089:SF112">
    <property type="entry name" value="LYSOZYME-LIKE PROTEIN-RELATED"/>
    <property type="match status" value="1"/>
</dbReference>
<feature type="domain" description="Methyl-accepting transducer" evidence="7">
    <location>
        <begin position="426"/>
        <end position="662"/>
    </location>
</feature>
<dbReference type="STRING" id="388408.LAX5112_02626"/>
<comment type="similarity">
    <text evidence="4">Belongs to the methyl-accepting chemotaxis (MCP) protein family.</text>
</comment>
<dbReference type="Pfam" id="PF08376">
    <property type="entry name" value="NIT"/>
    <property type="match status" value="1"/>
</dbReference>
<dbReference type="Pfam" id="PF00672">
    <property type="entry name" value="HAMP"/>
    <property type="match status" value="1"/>
</dbReference>
<proteinExistence type="inferred from homology"/>
<dbReference type="SMART" id="SM00304">
    <property type="entry name" value="HAMP"/>
    <property type="match status" value="1"/>
</dbReference>
<comment type="subcellular location">
    <subcellularLocation>
        <location evidence="1">Cell inner membrane</location>
        <topology evidence="1">Multi-pass membrane protein</topology>
    </subcellularLocation>
</comment>
<dbReference type="SMART" id="SM00283">
    <property type="entry name" value="MA"/>
    <property type="match status" value="1"/>
</dbReference>
<reference evidence="11" key="1">
    <citation type="submission" date="2015-07" db="EMBL/GenBank/DDBJ databases">
        <authorList>
            <person name="Rodrigo-Torres Lidia"/>
            <person name="Arahal R.David."/>
        </authorList>
    </citation>
    <scope>NUCLEOTIDE SEQUENCE [LARGE SCALE GENOMIC DNA]</scope>
    <source>
        <strain evidence="11">CECT 5112</strain>
    </source>
</reference>
<sequence>MKRIKVQILVLALVPMLAVIGFAGFSVYETKLLLSHHQHMRPLTRIAEDAGNVIHELQKERGMTVGMIRSDYAAENLSRLQKQRPLTDAAIKIFDDHLAAIDLNDPYTLEELRKVGKAVHEVDGFRIKVDNRSKSAPEVVVSYTKEIHALVHLIGLAIEASPSPEITAELFPFIALVEAKEAGGLERALGAGMLNEFALKGEVNFDVYKRFMAKYGAEQAFLSEFKAIALPDQKALFAETVKGPAIETVEKWRSILQGLPESGDAKGVSGNDWFATATQRLNLIKEVSNELIHRAEAAADKDTESLATLLFWVSSFAVVVTLLSGGLAVWQVRAISGLLRDQRDTIASLAEGDIDIDVPFTDRPDEIGDIARSAEVFRDNLIKQRALEEEAEKGRVQRRKRNAHLEAAIKKFEGEVSTVQQQLKNETQEVSQSANNMVQIAGHASESAGAANSATEEATTNVQTVASAAAELSASISEISRQANTAMEISETASSTAVAADKDVSILAETADKIGEVVEIIRAIAEQTNLLALNATIEAARAGEAGKGFAVVAAEVKELSTQTAKATDEIATQITGIQGSTQKSVEAIRSIVEQIGEVQSVTSTIAASVDEQNIATSEITHSITLASDGASAAASNVAGVSGSIDQTREQSQAMSQSADQLGKVANSLSGAVSHFLEQVREEDEAA</sequence>
<dbReference type="Gene3D" id="1.10.287.950">
    <property type="entry name" value="Methyl-accepting chemotaxis protein"/>
    <property type="match status" value="1"/>
</dbReference>
<keyword evidence="11" id="KW-1185">Reference proteome</keyword>
<keyword evidence="2" id="KW-0472">Membrane</keyword>
<accession>A0A0M7A9D8</accession>
<dbReference type="GO" id="GO:0007165">
    <property type="term" value="P:signal transduction"/>
    <property type="evidence" value="ECO:0007669"/>
    <property type="project" value="UniProtKB-KW"/>
</dbReference>
<dbReference type="PROSITE" id="PS50192">
    <property type="entry name" value="T_SNARE"/>
    <property type="match status" value="1"/>
</dbReference>
<feature type="coiled-coil region" evidence="6">
    <location>
        <begin position="402"/>
        <end position="429"/>
    </location>
</feature>
<dbReference type="PROSITE" id="PS50885">
    <property type="entry name" value="HAMP"/>
    <property type="match status" value="1"/>
</dbReference>
<evidence type="ECO:0000256" key="2">
    <source>
        <dbReference type="ARBA" id="ARBA00022519"/>
    </source>
</evidence>
<evidence type="ECO:0000256" key="5">
    <source>
        <dbReference type="PROSITE-ProRule" id="PRU00284"/>
    </source>
</evidence>
<dbReference type="Gene3D" id="6.10.340.10">
    <property type="match status" value="1"/>
</dbReference>
<dbReference type="Proteomes" id="UP000053235">
    <property type="component" value="Unassembled WGS sequence"/>
</dbReference>
<dbReference type="InterPro" id="IPR013587">
    <property type="entry name" value="Nitrate/nitrite_sensing"/>
</dbReference>
<evidence type="ECO:0000313" key="10">
    <source>
        <dbReference type="EMBL" id="CTQ70840.1"/>
    </source>
</evidence>
<dbReference type="CDD" id="cd06225">
    <property type="entry name" value="HAMP"/>
    <property type="match status" value="1"/>
</dbReference>
<evidence type="ECO:0000259" key="8">
    <source>
        <dbReference type="PROSITE" id="PS50192"/>
    </source>
</evidence>
<gene>
    <name evidence="10" type="primary">mcp4_11</name>
    <name evidence="10" type="ORF">LAX5112_02626</name>
</gene>
<dbReference type="EMBL" id="CXWD01000009">
    <property type="protein sequence ID" value="CTQ70840.1"/>
    <property type="molecule type" value="Genomic_DNA"/>
</dbReference>
<evidence type="ECO:0000259" key="9">
    <source>
        <dbReference type="PROSITE" id="PS50885"/>
    </source>
</evidence>
<feature type="domain" description="T-SNARE coiled-coil homology" evidence="8">
    <location>
        <begin position="578"/>
        <end position="640"/>
    </location>
</feature>
<feature type="domain" description="HAMP" evidence="9">
    <location>
        <begin position="333"/>
        <end position="386"/>
    </location>
</feature>
<dbReference type="InterPro" id="IPR004089">
    <property type="entry name" value="MCPsignal_dom"/>
</dbReference>
<evidence type="ECO:0000256" key="6">
    <source>
        <dbReference type="SAM" id="Coils"/>
    </source>
</evidence>
<dbReference type="AlphaFoldDB" id="A0A0M7A9D8"/>
<dbReference type="RefSeq" id="WP_208981333.1">
    <property type="nucleotide sequence ID" value="NZ_CXWD01000009.1"/>
</dbReference>
<keyword evidence="2" id="KW-1003">Cell membrane</keyword>
<dbReference type="Pfam" id="PF00015">
    <property type="entry name" value="MCPsignal"/>
    <property type="match status" value="1"/>
</dbReference>
<protein>
    <submittedName>
        <fullName evidence="10">Methyl-accepting chemotaxis protein 4</fullName>
    </submittedName>
</protein>
<dbReference type="InterPro" id="IPR003660">
    <property type="entry name" value="HAMP_dom"/>
</dbReference>
<evidence type="ECO:0000256" key="1">
    <source>
        <dbReference type="ARBA" id="ARBA00004429"/>
    </source>
</evidence>
<keyword evidence="3 5" id="KW-0807">Transducer</keyword>
<organism evidence="10 11">
    <name type="scientific">Roseibium alexandrii</name>
    <dbReference type="NCBI Taxonomy" id="388408"/>
    <lineage>
        <taxon>Bacteria</taxon>
        <taxon>Pseudomonadati</taxon>
        <taxon>Pseudomonadota</taxon>
        <taxon>Alphaproteobacteria</taxon>
        <taxon>Hyphomicrobiales</taxon>
        <taxon>Stappiaceae</taxon>
        <taxon>Roseibium</taxon>
    </lineage>
</organism>
<evidence type="ECO:0000256" key="3">
    <source>
        <dbReference type="ARBA" id="ARBA00023224"/>
    </source>
</evidence>
<name>A0A0M7A9D8_9HYPH</name>
<dbReference type="GO" id="GO:0005886">
    <property type="term" value="C:plasma membrane"/>
    <property type="evidence" value="ECO:0007669"/>
    <property type="project" value="UniProtKB-SubCell"/>
</dbReference>
<keyword evidence="6" id="KW-0175">Coiled coil</keyword>
<dbReference type="PROSITE" id="PS50111">
    <property type="entry name" value="CHEMOTAXIS_TRANSDUC_2"/>
    <property type="match status" value="1"/>
</dbReference>
<evidence type="ECO:0000256" key="4">
    <source>
        <dbReference type="ARBA" id="ARBA00029447"/>
    </source>
</evidence>
<evidence type="ECO:0000313" key="11">
    <source>
        <dbReference type="Proteomes" id="UP000053235"/>
    </source>
</evidence>
<keyword evidence="2" id="KW-0997">Cell inner membrane</keyword>
<dbReference type="InterPro" id="IPR000727">
    <property type="entry name" value="T_SNARE_dom"/>
</dbReference>
<dbReference type="PANTHER" id="PTHR32089">
    <property type="entry name" value="METHYL-ACCEPTING CHEMOTAXIS PROTEIN MCPB"/>
    <property type="match status" value="1"/>
</dbReference>
<evidence type="ECO:0000259" key="7">
    <source>
        <dbReference type="PROSITE" id="PS50111"/>
    </source>
</evidence>
<dbReference type="SUPFAM" id="SSF58104">
    <property type="entry name" value="Methyl-accepting chemotaxis protein (MCP) signaling domain"/>
    <property type="match status" value="1"/>
</dbReference>